<dbReference type="Pfam" id="PF06985">
    <property type="entry name" value="HET"/>
    <property type="match status" value="1"/>
</dbReference>
<evidence type="ECO:0000259" key="1">
    <source>
        <dbReference type="Pfam" id="PF06985"/>
    </source>
</evidence>
<dbReference type="AlphaFoldDB" id="A0A8H6VMU7"/>
<name>A0A8H6VMU7_9PEZI</name>
<accession>A0A8H6VMU7</accession>
<gene>
    <name evidence="2" type="ORF">HII31_02493</name>
</gene>
<dbReference type="InterPro" id="IPR010730">
    <property type="entry name" value="HET"/>
</dbReference>
<sequence length="532" mass="60452">MRLLSTLSETPTLGSFVSEQGRPEYAILSHTWMADEDEVTFADLSLLVQAQQKPGWAKIQQARRLASEHGYLWIWIDTCCIDKSSSAELSEAINSMFRWYRDASICFVYLDDVPDRIATTASVGTLSTEAIPVPQILVNDWTIADMEHDEVQYDHFSKCRWLTRGWTLQEMLAPDPQVVQFFNAGWSSLGSLADVAPAVAKATGVDISVLRTGGFRRNPHDCSIAQRMSWAASRQTTRVEDRAYSLLGLFGVNMPILYGEGHRAFFRLQEAIMRESPDDLTILFWKRLSSNQEAPLIDSYQLKETEMETLTVRHVKRASRPRRQIESHGPIKLQSVLTTGINKILLRGSTLNKYRDRFTERGLLITRVRPESSWNDRGSYFDIPHPLPENGFRAELSLSFHFAHNRETSLRFFVSLTSVDADPGSTGYKRYEWTTYKRAAMDFASPADDLERWTSNGPCVENMEDTCVRPWTRAPKGWEVKAVMKVMTLRDESVLVVELEAQATGEKIEYDDAQVGGDPETGPIRFELPLDD</sequence>
<dbReference type="OrthoDB" id="674604at2759"/>
<keyword evidence="3" id="KW-1185">Reference proteome</keyword>
<feature type="domain" description="Heterokaryon incompatibility" evidence="1">
    <location>
        <begin position="25"/>
        <end position="170"/>
    </location>
</feature>
<dbReference type="EMBL" id="JABCIY010000031">
    <property type="protein sequence ID" value="KAF7196092.1"/>
    <property type="molecule type" value="Genomic_DNA"/>
</dbReference>
<organism evidence="2 3">
    <name type="scientific">Pseudocercospora fuligena</name>
    <dbReference type="NCBI Taxonomy" id="685502"/>
    <lineage>
        <taxon>Eukaryota</taxon>
        <taxon>Fungi</taxon>
        <taxon>Dikarya</taxon>
        <taxon>Ascomycota</taxon>
        <taxon>Pezizomycotina</taxon>
        <taxon>Dothideomycetes</taxon>
        <taxon>Dothideomycetidae</taxon>
        <taxon>Mycosphaerellales</taxon>
        <taxon>Mycosphaerellaceae</taxon>
        <taxon>Pseudocercospora</taxon>
    </lineage>
</organism>
<proteinExistence type="predicted"/>
<reference evidence="2" key="1">
    <citation type="submission" date="2020-04" db="EMBL/GenBank/DDBJ databases">
        <title>Draft genome resource of the tomato pathogen Pseudocercospora fuligena.</title>
        <authorList>
            <person name="Zaccaron A."/>
        </authorList>
    </citation>
    <scope>NUCLEOTIDE SEQUENCE</scope>
    <source>
        <strain evidence="2">PF001</strain>
    </source>
</reference>
<protein>
    <submittedName>
        <fullName evidence="2">Vegetative incompatibility protein HET-E-1</fullName>
    </submittedName>
</protein>
<comment type="caution">
    <text evidence="2">The sequence shown here is derived from an EMBL/GenBank/DDBJ whole genome shotgun (WGS) entry which is preliminary data.</text>
</comment>
<dbReference type="Proteomes" id="UP000660729">
    <property type="component" value="Unassembled WGS sequence"/>
</dbReference>
<evidence type="ECO:0000313" key="3">
    <source>
        <dbReference type="Proteomes" id="UP000660729"/>
    </source>
</evidence>
<evidence type="ECO:0000313" key="2">
    <source>
        <dbReference type="EMBL" id="KAF7196092.1"/>
    </source>
</evidence>
<dbReference type="PANTHER" id="PTHR10622">
    <property type="entry name" value="HET DOMAIN-CONTAINING PROTEIN"/>
    <property type="match status" value="1"/>
</dbReference>
<dbReference type="PANTHER" id="PTHR10622:SF10">
    <property type="entry name" value="HET DOMAIN-CONTAINING PROTEIN"/>
    <property type="match status" value="1"/>
</dbReference>